<dbReference type="InParanoid" id="K4A0I7"/>
<name>K4A0I7_SETIT</name>
<proteinExistence type="predicted"/>
<evidence type="ECO:0000313" key="2">
    <source>
        <dbReference type="Proteomes" id="UP000004995"/>
    </source>
</evidence>
<dbReference type="HOGENOM" id="CLU_3090863_0_0_1"/>
<sequence length="52" mass="6045">MWDISAYGVRKSCVTDRRHRTLSREGKTLAGWCTNKNAMDMLGIYPHHTKHN</sequence>
<reference evidence="1" key="2">
    <citation type="submission" date="2018-08" db="UniProtKB">
        <authorList>
            <consortium name="EnsemblPlants"/>
        </authorList>
    </citation>
    <scope>IDENTIFICATION</scope>
    <source>
        <strain evidence="1">Yugu1</strain>
    </source>
</reference>
<accession>K4A0I7</accession>
<dbReference type="Proteomes" id="UP000004995">
    <property type="component" value="Unassembled WGS sequence"/>
</dbReference>
<dbReference type="EnsemblPlants" id="KQL24369">
    <property type="protein sequence ID" value="KQL24369"/>
    <property type="gene ID" value="SETIT_032376mg"/>
</dbReference>
<protein>
    <submittedName>
        <fullName evidence="1">Uncharacterized protein</fullName>
    </submittedName>
</protein>
<reference evidence="2" key="1">
    <citation type="journal article" date="2012" name="Nat. Biotechnol.">
        <title>Reference genome sequence of the model plant Setaria.</title>
        <authorList>
            <person name="Bennetzen J.L."/>
            <person name="Schmutz J."/>
            <person name="Wang H."/>
            <person name="Percifield R."/>
            <person name="Hawkins J."/>
            <person name="Pontaroli A.C."/>
            <person name="Estep M."/>
            <person name="Feng L."/>
            <person name="Vaughn J.N."/>
            <person name="Grimwood J."/>
            <person name="Jenkins J."/>
            <person name="Barry K."/>
            <person name="Lindquist E."/>
            <person name="Hellsten U."/>
            <person name="Deshpande S."/>
            <person name="Wang X."/>
            <person name="Wu X."/>
            <person name="Mitros T."/>
            <person name="Triplett J."/>
            <person name="Yang X."/>
            <person name="Ye C.Y."/>
            <person name="Mauro-Herrera M."/>
            <person name="Wang L."/>
            <person name="Li P."/>
            <person name="Sharma M."/>
            <person name="Sharma R."/>
            <person name="Ronald P.C."/>
            <person name="Panaud O."/>
            <person name="Kellogg E.A."/>
            <person name="Brutnell T.P."/>
            <person name="Doust A.N."/>
            <person name="Tuskan G.A."/>
            <person name="Rokhsar D."/>
            <person name="Devos K.M."/>
        </authorList>
    </citation>
    <scope>NUCLEOTIDE SEQUENCE [LARGE SCALE GENOMIC DNA]</scope>
    <source>
        <strain evidence="2">cv. Yugu1</strain>
    </source>
</reference>
<keyword evidence="2" id="KW-1185">Reference proteome</keyword>
<dbReference type="Gramene" id="KQL24369">
    <property type="protein sequence ID" value="KQL24369"/>
    <property type="gene ID" value="SETIT_032376mg"/>
</dbReference>
<dbReference type="AlphaFoldDB" id="K4A0I7"/>
<dbReference type="EMBL" id="AGNK02001058">
    <property type="status" value="NOT_ANNOTATED_CDS"/>
    <property type="molecule type" value="Genomic_DNA"/>
</dbReference>
<evidence type="ECO:0000313" key="1">
    <source>
        <dbReference type="EnsemblPlants" id="KQL24369"/>
    </source>
</evidence>
<organism evidence="1 2">
    <name type="scientific">Setaria italica</name>
    <name type="common">Foxtail millet</name>
    <name type="synonym">Panicum italicum</name>
    <dbReference type="NCBI Taxonomy" id="4555"/>
    <lineage>
        <taxon>Eukaryota</taxon>
        <taxon>Viridiplantae</taxon>
        <taxon>Streptophyta</taxon>
        <taxon>Embryophyta</taxon>
        <taxon>Tracheophyta</taxon>
        <taxon>Spermatophyta</taxon>
        <taxon>Magnoliopsida</taxon>
        <taxon>Liliopsida</taxon>
        <taxon>Poales</taxon>
        <taxon>Poaceae</taxon>
        <taxon>PACMAD clade</taxon>
        <taxon>Panicoideae</taxon>
        <taxon>Panicodae</taxon>
        <taxon>Paniceae</taxon>
        <taxon>Cenchrinae</taxon>
        <taxon>Setaria</taxon>
    </lineage>
</organism>